<dbReference type="PATRIC" id="fig|1218567.3.peg.4309"/>
<name>M6BFZ8_LEPBO</name>
<protein>
    <submittedName>
        <fullName evidence="1">Uncharacterized protein</fullName>
    </submittedName>
</protein>
<dbReference type="EMBL" id="ANMU01000184">
    <property type="protein sequence ID" value="EMJ77471.1"/>
    <property type="molecule type" value="Genomic_DNA"/>
</dbReference>
<dbReference type="AlphaFoldDB" id="M6BFZ8"/>
<sequence>MFLIELRSLFSLLKDIDDHSVVFGKEQKLYKSLSDVAQTFIE</sequence>
<dbReference type="Proteomes" id="UP000011873">
    <property type="component" value="Unassembled WGS sequence"/>
</dbReference>
<comment type="caution">
    <text evidence="1">The sequence shown here is derived from an EMBL/GenBank/DDBJ whole genome shotgun (WGS) entry which is preliminary data.</text>
</comment>
<gene>
    <name evidence="1" type="ORF">LEP1GSC016_1788</name>
</gene>
<proteinExistence type="predicted"/>
<reference evidence="1 2" key="1">
    <citation type="submission" date="2013-01" db="EMBL/GenBank/DDBJ databases">
        <authorList>
            <person name="Harkins D.M."/>
            <person name="Durkin A.S."/>
            <person name="Brinkac L.M."/>
            <person name="Haft D.H."/>
            <person name="Selengut J.D."/>
            <person name="Sanka R."/>
            <person name="DePew J."/>
            <person name="Purushe J."/>
            <person name="Galloway R.L."/>
            <person name="Vinetz J.M."/>
            <person name="Sutton G.G."/>
            <person name="Nierman W.C."/>
            <person name="Fouts D.E."/>
        </authorList>
    </citation>
    <scope>NUCLEOTIDE SEQUENCE [LARGE SCALE GENOMIC DNA]</scope>
    <source>
        <strain evidence="1 2">Sponselee CDC</strain>
    </source>
</reference>
<evidence type="ECO:0000313" key="2">
    <source>
        <dbReference type="Proteomes" id="UP000011873"/>
    </source>
</evidence>
<evidence type="ECO:0000313" key="1">
    <source>
        <dbReference type="EMBL" id="EMJ77471.1"/>
    </source>
</evidence>
<accession>M6BFZ8</accession>
<organism evidence="1 2">
    <name type="scientific">Leptospira borgpetersenii serovar Hardjo-bovis str. Sponselee</name>
    <dbReference type="NCBI Taxonomy" id="1303729"/>
    <lineage>
        <taxon>Bacteria</taxon>
        <taxon>Pseudomonadati</taxon>
        <taxon>Spirochaetota</taxon>
        <taxon>Spirochaetia</taxon>
        <taxon>Leptospirales</taxon>
        <taxon>Leptospiraceae</taxon>
        <taxon>Leptospira</taxon>
    </lineage>
</organism>